<dbReference type="InParanoid" id="A0A804HTU9"/>
<dbReference type="SUPFAM" id="SSF52540">
    <property type="entry name" value="P-loop containing nucleoside triphosphate hydrolases"/>
    <property type="match status" value="1"/>
</dbReference>
<keyword evidence="2" id="KW-0813">Transport</keyword>
<protein>
    <submittedName>
        <fullName evidence="6">(wild Malaysian banana) hypothetical protein</fullName>
    </submittedName>
</protein>
<dbReference type="EnsemblPlants" id="Ma01_t13900.1">
    <property type="protein sequence ID" value="Ma01_p13900.1"/>
    <property type="gene ID" value="Ma01_g13900"/>
</dbReference>
<dbReference type="Gene3D" id="3.40.50.300">
    <property type="entry name" value="P-loop containing nucleotide triphosphate hydrolases"/>
    <property type="match status" value="1"/>
</dbReference>
<dbReference type="PANTHER" id="PTHR48041">
    <property type="entry name" value="ABC TRANSPORTER G FAMILY MEMBER 28"/>
    <property type="match status" value="1"/>
</dbReference>
<keyword evidence="8" id="KW-1185">Reference proteome</keyword>
<dbReference type="AlphaFoldDB" id="A0A804HTU9"/>
<name>A0A804HTU9_MUSAM</name>
<dbReference type="InterPro" id="IPR027417">
    <property type="entry name" value="P-loop_NTPase"/>
</dbReference>
<evidence type="ECO:0000256" key="2">
    <source>
        <dbReference type="ARBA" id="ARBA00022448"/>
    </source>
</evidence>
<gene>
    <name evidence="6" type="ORF">GSMUA_297620.1</name>
</gene>
<dbReference type="EMBL" id="HG996466">
    <property type="protein sequence ID" value="CAG1859467.1"/>
    <property type="molecule type" value="Genomic_DNA"/>
</dbReference>
<evidence type="ECO:0000313" key="8">
    <source>
        <dbReference type="Proteomes" id="UP000012960"/>
    </source>
</evidence>
<reference evidence="7" key="2">
    <citation type="submission" date="2021-05" db="UniProtKB">
        <authorList>
            <consortium name="EnsemblPlants"/>
        </authorList>
    </citation>
    <scope>IDENTIFICATION</scope>
    <source>
        <strain evidence="7">subsp. malaccensis</strain>
    </source>
</reference>
<evidence type="ECO:0000256" key="5">
    <source>
        <dbReference type="ARBA" id="ARBA00023136"/>
    </source>
</evidence>
<accession>A0A804HTU9</accession>
<organism evidence="7 8">
    <name type="scientific">Musa acuminata subsp. malaccensis</name>
    <name type="common">Wild banana</name>
    <name type="synonym">Musa malaccensis</name>
    <dbReference type="NCBI Taxonomy" id="214687"/>
    <lineage>
        <taxon>Eukaryota</taxon>
        <taxon>Viridiplantae</taxon>
        <taxon>Streptophyta</taxon>
        <taxon>Embryophyta</taxon>
        <taxon>Tracheophyta</taxon>
        <taxon>Spermatophyta</taxon>
        <taxon>Magnoliopsida</taxon>
        <taxon>Liliopsida</taxon>
        <taxon>Zingiberales</taxon>
        <taxon>Musaceae</taxon>
        <taxon>Musa</taxon>
    </lineage>
</organism>
<dbReference type="PANTHER" id="PTHR48041:SF11">
    <property type="entry name" value="ABC TRANSPORTER G FAMILY MEMBER 16"/>
    <property type="match status" value="1"/>
</dbReference>
<reference evidence="6" key="1">
    <citation type="submission" date="2021-03" db="EMBL/GenBank/DDBJ databases">
        <authorList>
            <consortium name="Genoscope - CEA"/>
            <person name="William W."/>
        </authorList>
    </citation>
    <scope>NUCLEOTIDE SEQUENCE</scope>
    <source>
        <strain evidence="6">Doubled-haploid Pahang</strain>
    </source>
</reference>
<evidence type="ECO:0000256" key="1">
    <source>
        <dbReference type="ARBA" id="ARBA00004141"/>
    </source>
</evidence>
<dbReference type="Proteomes" id="UP000012960">
    <property type="component" value="Unplaced"/>
</dbReference>
<evidence type="ECO:0000256" key="4">
    <source>
        <dbReference type="ARBA" id="ARBA00022989"/>
    </source>
</evidence>
<dbReference type="InterPro" id="IPR050352">
    <property type="entry name" value="ABCG_transporters"/>
</dbReference>
<keyword evidence="5" id="KW-0472">Membrane</keyword>
<evidence type="ECO:0000256" key="3">
    <source>
        <dbReference type="ARBA" id="ARBA00022692"/>
    </source>
</evidence>
<evidence type="ECO:0000313" key="6">
    <source>
        <dbReference type="EMBL" id="CAG1859467.1"/>
    </source>
</evidence>
<proteinExistence type="predicted"/>
<keyword evidence="4" id="KW-1133">Transmembrane helix</keyword>
<sequence length="100" mass="11458">MPPKAISKIEMLLNFIFDEVGEGEIFTVLGMNGSSKPTLIDALATRIVWESLSGPIILNDKKLESWLLELIFTYDIHDNLLYPMLTVEETFMFSVEFWLS</sequence>
<keyword evidence="3" id="KW-0812">Transmembrane</keyword>
<dbReference type="Gramene" id="Ma01_t13900.1">
    <property type="protein sequence ID" value="Ma01_p13900.1"/>
    <property type="gene ID" value="Ma01_g13900"/>
</dbReference>
<dbReference type="GO" id="GO:0016020">
    <property type="term" value="C:membrane"/>
    <property type="evidence" value="ECO:0007669"/>
    <property type="project" value="UniProtKB-SubCell"/>
</dbReference>
<comment type="subcellular location">
    <subcellularLocation>
        <location evidence="1">Membrane</location>
        <topology evidence="1">Multi-pass membrane protein</topology>
    </subcellularLocation>
</comment>
<evidence type="ECO:0000313" key="7">
    <source>
        <dbReference type="EnsemblPlants" id="Ma01_p13900.1"/>
    </source>
</evidence>